<dbReference type="Gene3D" id="2.80.10.50">
    <property type="match status" value="1"/>
</dbReference>
<dbReference type="Pfam" id="PF25036">
    <property type="entry name" value="VPS13_VAB"/>
    <property type="match status" value="1"/>
</dbReference>
<organism evidence="3 4">
    <name type="scientific">Mesorhabditis spiculigera</name>
    <dbReference type="NCBI Taxonomy" id="96644"/>
    <lineage>
        <taxon>Eukaryota</taxon>
        <taxon>Metazoa</taxon>
        <taxon>Ecdysozoa</taxon>
        <taxon>Nematoda</taxon>
        <taxon>Chromadorea</taxon>
        <taxon>Rhabditida</taxon>
        <taxon>Rhabditina</taxon>
        <taxon>Rhabditomorpha</taxon>
        <taxon>Rhabditoidea</taxon>
        <taxon>Rhabditidae</taxon>
        <taxon>Mesorhabditinae</taxon>
        <taxon>Mesorhabditis</taxon>
    </lineage>
</organism>
<evidence type="ECO:0000256" key="1">
    <source>
        <dbReference type="SAM" id="Coils"/>
    </source>
</evidence>
<dbReference type="GO" id="GO:0006623">
    <property type="term" value="P:protein targeting to vacuole"/>
    <property type="evidence" value="ECO:0007669"/>
    <property type="project" value="TreeGrafter"/>
</dbReference>
<feature type="non-terminal residue" evidence="3">
    <location>
        <position position="2338"/>
    </location>
</feature>
<accession>A0AA36DIP6</accession>
<dbReference type="EMBL" id="CATQJA010002709">
    <property type="protein sequence ID" value="CAJ0586859.1"/>
    <property type="molecule type" value="Genomic_DNA"/>
</dbReference>
<dbReference type="PANTHER" id="PTHR16166">
    <property type="entry name" value="VACUOLAR PROTEIN SORTING-ASSOCIATED PROTEIN VPS13"/>
    <property type="match status" value="1"/>
</dbReference>
<dbReference type="InterPro" id="IPR009543">
    <property type="entry name" value="VPS13_VAB"/>
</dbReference>
<dbReference type="PROSITE" id="PS50231">
    <property type="entry name" value="RICIN_B_LECTIN"/>
    <property type="match status" value="1"/>
</dbReference>
<dbReference type="GO" id="GO:0045053">
    <property type="term" value="P:protein retention in Golgi apparatus"/>
    <property type="evidence" value="ECO:0007669"/>
    <property type="project" value="TreeGrafter"/>
</dbReference>
<dbReference type="SUPFAM" id="SSF50370">
    <property type="entry name" value="Ricin B-like lectins"/>
    <property type="match status" value="1"/>
</dbReference>
<dbReference type="InterPro" id="IPR026847">
    <property type="entry name" value="VPS13"/>
</dbReference>
<name>A0AA36DIP6_9BILA</name>
<gene>
    <name evidence="3" type="ORF">MSPICULIGERA_LOCUS24841</name>
</gene>
<dbReference type="Proteomes" id="UP001177023">
    <property type="component" value="Unassembled WGS sequence"/>
</dbReference>
<reference evidence="3" key="1">
    <citation type="submission" date="2023-06" db="EMBL/GenBank/DDBJ databases">
        <authorList>
            <person name="Delattre M."/>
        </authorList>
    </citation>
    <scope>NUCLEOTIDE SEQUENCE</scope>
    <source>
        <strain evidence="3">AF72</strain>
    </source>
</reference>
<dbReference type="GO" id="GO:0007005">
    <property type="term" value="P:mitochondrion organization"/>
    <property type="evidence" value="ECO:0007669"/>
    <property type="project" value="TreeGrafter"/>
</dbReference>
<evidence type="ECO:0000259" key="2">
    <source>
        <dbReference type="Pfam" id="PF25036"/>
    </source>
</evidence>
<proteinExistence type="predicted"/>
<evidence type="ECO:0000313" key="4">
    <source>
        <dbReference type="Proteomes" id="UP001177023"/>
    </source>
</evidence>
<protein>
    <recommendedName>
        <fullName evidence="2">Vacuolar protein sorting-associated protein 13 VPS13 adaptor binding domain-containing protein</fullName>
    </recommendedName>
</protein>
<keyword evidence="4" id="KW-1185">Reference proteome</keyword>
<feature type="coiled-coil region" evidence="1">
    <location>
        <begin position="2310"/>
        <end position="2337"/>
    </location>
</feature>
<evidence type="ECO:0000313" key="3">
    <source>
        <dbReference type="EMBL" id="CAJ0586859.1"/>
    </source>
</evidence>
<comment type="caution">
    <text evidence="3">The sequence shown here is derived from an EMBL/GenBank/DDBJ whole genome shotgun (WGS) entry which is preliminary data.</text>
</comment>
<sequence length="2338" mass="265420">MNEVEMGMNRRSWTAIMDFAGLLGGEEQEELPVPRRTSGLTDIHADSIDQFNDIKLTIDPFLLACAIHVQTLRINMNYPGNGTRLGVISFQDLDLLNSIHLRDIKEKIAVSLSFAGLRVTDRTPGYSGMYDERCILQSENALKPIPKAKLDIVKYLGDADHSREWDLLVRMVVPKQMRLYYIHTHRYFCGLMDFWMQFFELQDLITKQKKKYVTEGPRSRVKLDIDIQSNTSLILPQNQLSDEVMVLTSTGIRILNNFKRMSALFEIFKNNGIIPENEEDIGNTDCLFDCLNANLADVELKEGKRIESLFRREEKNASPLGRDVFENFEFVVSNHSVFNKHFDLVTDVYRNLEGHLSKRFPDLSMITGIQGVTWYLTSDFYCLLRGFLSHNLGDPMIPQPDTIPPELLEKPEVFAEQGSLYNYTTLALRIFYENVYLECLVPQMEKPTNSKNKEPPSRLMRNGVHFNRNYEPLARIQMHSSKVSFDASIDGKSQFNVIGYNIQVEDTRTCPPAATSPAVHRVIVANRQLEADLSPLTVMAEAHILLTKDQPPTVTLVLQKSRVFVIPDFLFDAKDFVLLDSEFVRPVIEDPAPEAKPCGGLQPNAGVVDRLSTERPQQTFVLNLTLRESDLYFLENAWARNSFALVLYTSAVLKMNDAGGSLSADLEIEHLFLSWCLMDAMESTRSQCSKDFKLSVKLELDEKQEGLPAIMGQTHCLQVDVYGAIAKISFRDSRVLQVVLEGWIDHWTRTQGRGLVPQQAHRPPGKPLEIGKVVFNTDTFEIWFLDDIRRDGCVPLFRCILSGLTLRRTNERLVASFSINLDYFNQRVFGWDPFIEKWDILRFLMLKKEKLSFELLTNTKSTLDINLTHDLIHQAVQWKAQFAEIGQDFDRDEFRTKCSTRTRSDHLPYVLKNETGTDITFTMQVDELVMNRNAQQKPTTIKWLGVGHGGEQDFEFPTMLLSYEKSHTESRQLVIRVEGWDSCSPVNVYACGTYFRVIKSLQHNRPNARLVIRVTVEKDGKKVVAVRSSIEVHNSLPHQIMIYDENGTELLPVEPSSSAPIPLANTHTHFHLRPSLRSSAGEELSMARISWRNVRVSGEVVSQTVKLKSKKSEEYWLSFAVRREHYPENESLPGHTIYVVPPLTILNLLPVDFELRLQDGTYAIGAGKRLDVTTVDISREVPFSFTTDRLITSREYTINKASIADGQRIRIQLQDLKKRPLNVYADLKIVRGGAINVVFWVPFWVINKSGIPLVVKQQAAPTESAGQMEEHERAKDKHPLMFSFSESDCPDKCLIRVGQHYETEKGYAPEFSSPVKLSPGVQDVRLKLVHQKLPNKFYNIGVEVRAGTGRYKDTQVVLLTSRFILNNQSSLTLLVCHHEHIDRPSEHIHVAPGCNLVWNESYEDARKLCVRRADVKHWSCPFRIDHVGSFHITMRDADETPRFVRVEIIVSSAVFYVTFTDASYFPPPIQIENKSDVPVLYQQYSDATTKQHLRTICKANSTVDYAWDNPSTIQKLLLLQVYENKSHVYDPAIQGTGAALVYENNVFIQLHHSFKNYKQSKKTDECELVLETMTKGKVMLNKQNRLDGNGGNQLWKLCPDGCIENIGMNSRSKRGARMVLDVLETAGNQLMMCERSDSRKRFQNWTFLGDGRICCGVAGQYITARKTDVILMRPEQKPVEVNEDQNDVNQVWKKQTQRPGSGTLDVECFHNGPTLVVRITDRDVNRPLQANRSVSMPVFSERRTLAELAKPETCTEVSITMRSGIGVSLVNALHEELIYARLSDIAAHASKTGDTIQVTGSVGVIQVDNQLLCTDKWQVLYCHPDISPDEESPVPQEQLPAGVSAISKPALKLELKCTPMKHYDAFDCFRLKLCDMSVHLNEILLWKFVQFAAASDASRRVQPSQLELPPDTELVRPDPLASRRWYFGTLELDMGQILLSVVTVPKNGLPKDLRVLKQQFNIMLVSFENAAIRLPPFRQFHYFETSLFLLDLLRNFYFSELQKKVINLVFFMDAFGNPAGFVTDLKDSVAGLFIEGDFTRFFSGVGYGVSNSISKVASSMAAGVGAFTFDEEHEAKRRHNMLRSHNTVNSTPLGHLYSGVKGLGYGVMGIFSSIPTNTVQENKKSGFVTGTIRGVSTGIADMVTKPVQGFFDLVEGTAAAVREITAPNTVRRLSALSRVRPPRVCVDLYHQLPSYSLLLAGAQVELMRINGCHQEERLLDVENLIEQISADPGGNPRVIRQYALISTEQCYLCKQSDGESWVVTKRIAYKYVKSIEVGNEISTTGVYRIVVMEEGEDRKQRPEHIWCTRLEVAKRVAEKLQIAKNEYDHNKRTLREDV</sequence>
<feature type="domain" description="Vacuolar protein sorting-associated protein 13 VPS13 adaptor binding" evidence="2">
    <location>
        <begin position="968"/>
        <end position="1514"/>
    </location>
</feature>
<dbReference type="InterPro" id="IPR035992">
    <property type="entry name" value="Ricin_B-like_lectins"/>
</dbReference>
<dbReference type="PANTHER" id="PTHR16166:SF141">
    <property type="entry name" value="INTERMEMBRANE LIPID TRANSFER PROTEIN VPS13D"/>
    <property type="match status" value="1"/>
</dbReference>
<keyword evidence="1" id="KW-0175">Coiled coil</keyword>